<dbReference type="AlphaFoldDB" id="A0A140L055"/>
<comment type="caution">
    <text evidence="1">The sequence shown here is derived from an EMBL/GenBank/DDBJ whole genome shotgun (WGS) entry which is preliminary data.</text>
</comment>
<proteinExistence type="predicted"/>
<keyword evidence="2" id="KW-1185">Reference proteome</keyword>
<gene>
    <name evidence="1" type="ORF">AN619_28520</name>
</gene>
<dbReference type="EMBL" id="LOEE01000072">
    <property type="protein sequence ID" value="KXG73930.1"/>
    <property type="molecule type" value="Genomic_DNA"/>
</dbReference>
<protein>
    <submittedName>
        <fullName evidence="1">Uncharacterized protein</fullName>
    </submittedName>
</protein>
<dbReference type="RefSeq" id="WP_068557932.1">
    <property type="nucleotide sequence ID" value="NZ_LOEE01000072.1"/>
</dbReference>
<accession>A0A140L055</accession>
<dbReference type="Proteomes" id="UP000070456">
    <property type="component" value="Unassembled WGS sequence"/>
</dbReference>
<sequence>MSIVSQKIKVENGFSRTVDIFFKKFHISSMLKEANAYKEKGIPCVQVFKVLFTLDFTGKNLFMNYEAENSPIPFARKKLYLFVTEETRVNGLP</sequence>
<reference evidence="1 2" key="1">
    <citation type="submission" date="2015-12" db="EMBL/GenBank/DDBJ databases">
        <title>Draft genome sequence of the thermoanaerobe Thermotalea metallivorans, an isolate from the runoff channel of the Great Artesian Basin, Australia.</title>
        <authorList>
            <person name="Patel B.K."/>
        </authorList>
    </citation>
    <scope>NUCLEOTIDE SEQUENCE [LARGE SCALE GENOMIC DNA]</scope>
    <source>
        <strain evidence="1 2">B2-1</strain>
    </source>
</reference>
<name>A0A140L055_9FIRM</name>
<evidence type="ECO:0000313" key="1">
    <source>
        <dbReference type="EMBL" id="KXG73930.1"/>
    </source>
</evidence>
<organism evidence="1 2">
    <name type="scientific">Thermotalea metallivorans</name>
    <dbReference type="NCBI Taxonomy" id="520762"/>
    <lineage>
        <taxon>Bacteria</taxon>
        <taxon>Bacillati</taxon>
        <taxon>Bacillota</taxon>
        <taxon>Clostridia</taxon>
        <taxon>Peptostreptococcales</taxon>
        <taxon>Thermotaleaceae</taxon>
        <taxon>Thermotalea</taxon>
    </lineage>
</organism>
<evidence type="ECO:0000313" key="2">
    <source>
        <dbReference type="Proteomes" id="UP000070456"/>
    </source>
</evidence>